<dbReference type="InterPro" id="IPR000182">
    <property type="entry name" value="GNAT_dom"/>
</dbReference>
<accession>A0ABQ3UYC7</accession>
<protein>
    <recommendedName>
        <fullName evidence="7">GNAT family N-acetyltransferase</fullName>
    </recommendedName>
</protein>
<dbReference type="InterPro" id="IPR011991">
    <property type="entry name" value="ArsR-like_HTH"/>
</dbReference>
<evidence type="ECO:0000256" key="2">
    <source>
        <dbReference type="ARBA" id="ARBA00023315"/>
    </source>
</evidence>
<dbReference type="InterPro" id="IPR036390">
    <property type="entry name" value="WH_DNA-bd_sf"/>
</dbReference>
<dbReference type="PRINTS" id="PR00778">
    <property type="entry name" value="HTHARSR"/>
</dbReference>
<gene>
    <name evidence="5" type="ORF">KSB_58400</name>
</gene>
<feature type="domain" description="N-acetyltransferase" evidence="4">
    <location>
        <begin position="117"/>
        <end position="279"/>
    </location>
</feature>
<organism evidence="5 6">
    <name type="scientific">Ktedonobacter robiniae</name>
    <dbReference type="NCBI Taxonomy" id="2778365"/>
    <lineage>
        <taxon>Bacteria</taxon>
        <taxon>Bacillati</taxon>
        <taxon>Chloroflexota</taxon>
        <taxon>Ktedonobacteria</taxon>
        <taxon>Ktedonobacterales</taxon>
        <taxon>Ktedonobacteraceae</taxon>
        <taxon>Ktedonobacter</taxon>
    </lineage>
</organism>
<dbReference type="SMART" id="SM00418">
    <property type="entry name" value="HTH_ARSR"/>
    <property type="match status" value="1"/>
</dbReference>
<dbReference type="Gene3D" id="1.10.10.10">
    <property type="entry name" value="Winged helix-like DNA-binding domain superfamily/Winged helix DNA-binding domain"/>
    <property type="match status" value="1"/>
</dbReference>
<evidence type="ECO:0000259" key="3">
    <source>
        <dbReference type="PROSITE" id="PS50987"/>
    </source>
</evidence>
<evidence type="ECO:0000313" key="6">
    <source>
        <dbReference type="Proteomes" id="UP000654345"/>
    </source>
</evidence>
<evidence type="ECO:0000313" key="5">
    <source>
        <dbReference type="EMBL" id="GHO57365.1"/>
    </source>
</evidence>
<keyword evidence="1" id="KW-0808">Transferase</keyword>
<dbReference type="Pfam" id="PF00583">
    <property type="entry name" value="Acetyltransf_1"/>
    <property type="match status" value="1"/>
</dbReference>
<dbReference type="PROSITE" id="PS51186">
    <property type="entry name" value="GNAT"/>
    <property type="match status" value="1"/>
</dbReference>
<proteinExistence type="predicted"/>
<evidence type="ECO:0008006" key="7">
    <source>
        <dbReference type="Google" id="ProtNLM"/>
    </source>
</evidence>
<evidence type="ECO:0000259" key="4">
    <source>
        <dbReference type="PROSITE" id="PS51186"/>
    </source>
</evidence>
<dbReference type="CDD" id="cd04301">
    <property type="entry name" value="NAT_SF"/>
    <property type="match status" value="1"/>
</dbReference>
<keyword evidence="6" id="KW-1185">Reference proteome</keyword>
<dbReference type="CDD" id="cd00090">
    <property type="entry name" value="HTH_ARSR"/>
    <property type="match status" value="1"/>
</dbReference>
<dbReference type="InterPro" id="IPR036388">
    <property type="entry name" value="WH-like_DNA-bd_sf"/>
</dbReference>
<dbReference type="EMBL" id="BNJG01000002">
    <property type="protein sequence ID" value="GHO57365.1"/>
    <property type="molecule type" value="Genomic_DNA"/>
</dbReference>
<dbReference type="NCBIfam" id="NF040503">
    <property type="entry name" value="resist_ArsN1a"/>
    <property type="match status" value="1"/>
</dbReference>
<dbReference type="PANTHER" id="PTHR43072:SF23">
    <property type="entry name" value="UPF0039 PROTEIN C11D3.02C"/>
    <property type="match status" value="1"/>
</dbReference>
<comment type="caution">
    <text evidence="5">The sequence shown here is derived from an EMBL/GenBank/DDBJ whole genome shotgun (WGS) entry which is preliminary data.</text>
</comment>
<dbReference type="InterPro" id="IPR016181">
    <property type="entry name" value="Acyl_CoA_acyltransferase"/>
</dbReference>
<dbReference type="SUPFAM" id="SSF46785">
    <property type="entry name" value="Winged helix' DNA-binding domain"/>
    <property type="match status" value="1"/>
</dbReference>
<dbReference type="PROSITE" id="PS50987">
    <property type="entry name" value="HTH_ARSR_2"/>
    <property type="match status" value="1"/>
</dbReference>
<dbReference type="SUPFAM" id="SSF55729">
    <property type="entry name" value="Acyl-CoA N-acyltransferases (Nat)"/>
    <property type="match status" value="1"/>
</dbReference>
<sequence length="279" mass="31357">MKTEELVPTALEARVLRMLRVLANPARFRIVALLAERKDCTSAQLAEILPLAQSSLFDHLALLREAEIVQVSSDGPNRYYCLDPATLDFLGAYLGGLGQRSRSWTELVKKTQEEQHMEIREATREDAAAIAGIYNQGIEDRSATLETQLRTPEERAEWLNSRTHRHPVLVAVDAEGAVVGWGSLNAFNPRPAYDYVVDFSVYVAREQRGRGIGDALLSALEVRARSLGYHKMVLAAFPSNAPGMRLYERHDFRKVGVYHEQGLLDGQWVDVILMEKILK</sequence>
<dbReference type="Pfam" id="PF01022">
    <property type="entry name" value="HTH_5"/>
    <property type="match status" value="1"/>
</dbReference>
<dbReference type="Gene3D" id="3.40.630.30">
    <property type="match status" value="1"/>
</dbReference>
<name>A0ABQ3UYC7_9CHLR</name>
<keyword evidence="2" id="KW-0012">Acyltransferase</keyword>
<feature type="domain" description="HTH arsR-type" evidence="3">
    <location>
        <begin position="7"/>
        <end position="102"/>
    </location>
</feature>
<evidence type="ECO:0000256" key="1">
    <source>
        <dbReference type="ARBA" id="ARBA00022679"/>
    </source>
</evidence>
<reference evidence="5 6" key="1">
    <citation type="journal article" date="2021" name="Int. J. Syst. Evol. Microbiol.">
        <title>Reticulibacter mediterranei gen. nov., sp. nov., within the new family Reticulibacteraceae fam. nov., and Ktedonospora formicarum gen. nov., sp. nov., Ktedonobacter robiniae sp. nov., Dictyobacter formicarum sp. nov. and Dictyobacter arantiisoli sp. nov., belonging to the class Ktedonobacteria.</title>
        <authorList>
            <person name="Yabe S."/>
            <person name="Zheng Y."/>
            <person name="Wang C.M."/>
            <person name="Sakai Y."/>
            <person name="Abe K."/>
            <person name="Yokota A."/>
            <person name="Donadio S."/>
            <person name="Cavaletti L."/>
            <person name="Monciardini P."/>
        </authorList>
    </citation>
    <scope>NUCLEOTIDE SEQUENCE [LARGE SCALE GENOMIC DNA]</scope>
    <source>
        <strain evidence="5 6">SOSP1-30</strain>
    </source>
</reference>
<dbReference type="NCBIfam" id="NF033788">
    <property type="entry name" value="HTH_metalloreg"/>
    <property type="match status" value="1"/>
</dbReference>
<dbReference type="InterPro" id="IPR001845">
    <property type="entry name" value="HTH_ArsR_DNA-bd_dom"/>
</dbReference>
<dbReference type="PANTHER" id="PTHR43072">
    <property type="entry name" value="N-ACETYLTRANSFERASE"/>
    <property type="match status" value="1"/>
</dbReference>
<dbReference type="Proteomes" id="UP000654345">
    <property type="component" value="Unassembled WGS sequence"/>
</dbReference>
<dbReference type="RefSeq" id="WP_201373776.1">
    <property type="nucleotide sequence ID" value="NZ_BNJG01000002.1"/>
</dbReference>